<dbReference type="SUPFAM" id="SSF56672">
    <property type="entry name" value="DNA/RNA polymerases"/>
    <property type="match status" value="1"/>
</dbReference>
<dbReference type="Proteomes" id="UP001652625">
    <property type="component" value="Chromosome 03"/>
</dbReference>
<feature type="domain" description="Reverse transcriptase" evidence="1">
    <location>
        <begin position="369"/>
        <end position="484"/>
    </location>
</feature>
<reference evidence="4" key="1">
    <citation type="submission" date="2025-08" db="UniProtKB">
        <authorList>
            <consortium name="RefSeq"/>
        </authorList>
    </citation>
    <scope>IDENTIFICATION</scope>
</reference>
<dbReference type="InterPro" id="IPR000477">
    <property type="entry name" value="RT_dom"/>
</dbReference>
<dbReference type="Pfam" id="PF13358">
    <property type="entry name" value="DDE_3"/>
    <property type="match status" value="1"/>
</dbReference>
<evidence type="ECO:0000259" key="1">
    <source>
        <dbReference type="Pfam" id="PF00078"/>
    </source>
</evidence>
<dbReference type="RefSeq" id="XP_065650415.1">
    <property type="nucleotide sequence ID" value="XM_065794343.1"/>
</dbReference>
<keyword evidence="3" id="KW-1185">Reference proteome</keyword>
<dbReference type="Pfam" id="PF00078">
    <property type="entry name" value="RVT_1"/>
    <property type="match status" value="1"/>
</dbReference>
<protein>
    <submittedName>
        <fullName evidence="4">Uncharacterized protein LOC136078566</fullName>
    </submittedName>
</protein>
<feature type="domain" description="Tc1-like transposase DDE" evidence="2">
    <location>
        <begin position="31"/>
        <end position="87"/>
    </location>
</feature>
<proteinExistence type="predicted"/>
<evidence type="ECO:0000259" key="2">
    <source>
        <dbReference type="Pfam" id="PF13358"/>
    </source>
</evidence>
<dbReference type="GeneID" id="136078566"/>
<evidence type="ECO:0000313" key="4">
    <source>
        <dbReference type="RefSeq" id="XP_065650415.1"/>
    </source>
</evidence>
<sequence>MDQHLYHKILVYQLGPSIEELFPNNDYIFQQDNNPKHTARWNKRYLESKLIPVMSWPAQSPDLNSIENLWSILNRKLQYRWATNEDELFQILLASCNALPNDLLKRLVDNAHHVMSTSTSNSISVMETKHILATYADVSAKIKEHELLHTVHYIIDVNAKHKHKRNPWFSNKLRALVRIKKDLRYINLANKWKDAVQVNAYKTITKLVSKEAILARKDYERNLIIKSKSNPKLIFKYVNSQRNTKQSIKAILNSNGTVTNDQSEIADILNDQFHSAFVNESSIMPEIADKLISCTLDLNDNFIDYIDIQNRVEKLNTDKACGVNNLHPILLKHCTKSLALPLTLIYKSSYNTSNLPLQWRAANVTPIFKKGCKLNASNYRPVSITSIACKVFEGVIRNEMQIFFDNHNIISKCQHGFVKRRSCRKNLLETLDFITQKLAKHIPVDVIMLDFAKAFDTVPHKRLLLKLNAYGIKGKFLNWIEAFLNNRI</sequence>
<dbReference type="PANTHER" id="PTHR47510">
    <property type="entry name" value="REVERSE TRANSCRIPTASE DOMAIN-CONTAINING PROTEIN"/>
    <property type="match status" value="1"/>
</dbReference>
<name>A0ABM4BMW0_HYDVU</name>
<evidence type="ECO:0000313" key="3">
    <source>
        <dbReference type="Proteomes" id="UP001652625"/>
    </source>
</evidence>
<dbReference type="InterPro" id="IPR043502">
    <property type="entry name" value="DNA/RNA_pol_sf"/>
</dbReference>
<gene>
    <name evidence="4" type="primary">LOC136078566</name>
</gene>
<dbReference type="CDD" id="cd01650">
    <property type="entry name" value="RT_nLTR_like"/>
    <property type="match status" value="1"/>
</dbReference>
<accession>A0ABM4BMW0</accession>
<dbReference type="PANTHER" id="PTHR47510:SF3">
    <property type="entry name" value="ENDO_EXONUCLEASE_PHOSPHATASE DOMAIN-CONTAINING PROTEIN"/>
    <property type="match status" value="1"/>
</dbReference>
<dbReference type="InterPro" id="IPR036397">
    <property type="entry name" value="RNaseH_sf"/>
</dbReference>
<organism evidence="3 4">
    <name type="scientific">Hydra vulgaris</name>
    <name type="common">Hydra</name>
    <name type="synonym">Hydra attenuata</name>
    <dbReference type="NCBI Taxonomy" id="6087"/>
    <lineage>
        <taxon>Eukaryota</taxon>
        <taxon>Metazoa</taxon>
        <taxon>Cnidaria</taxon>
        <taxon>Hydrozoa</taxon>
        <taxon>Hydroidolina</taxon>
        <taxon>Anthoathecata</taxon>
        <taxon>Aplanulata</taxon>
        <taxon>Hydridae</taxon>
        <taxon>Hydra</taxon>
    </lineage>
</organism>
<dbReference type="Gene3D" id="3.30.420.10">
    <property type="entry name" value="Ribonuclease H-like superfamily/Ribonuclease H"/>
    <property type="match status" value="1"/>
</dbReference>
<dbReference type="InterPro" id="IPR038717">
    <property type="entry name" value="Tc1-like_DDE_dom"/>
</dbReference>